<evidence type="ECO:0000256" key="4">
    <source>
        <dbReference type="ARBA" id="ARBA00022692"/>
    </source>
</evidence>
<keyword evidence="4 8" id="KW-0812">Transmembrane</keyword>
<dbReference type="EMBL" id="FMAE01000003">
    <property type="protein sequence ID" value="SCB23077.1"/>
    <property type="molecule type" value="Genomic_DNA"/>
</dbReference>
<comment type="subcellular location">
    <subcellularLocation>
        <location evidence="1">Cell membrane</location>
        <topology evidence="1">Multi-pass membrane protein</topology>
    </subcellularLocation>
</comment>
<feature type="transmembrane region" description="Helical" evidence="8">
    <location>
        <begin position="59"/>
        <end position="80"/>
    </location>
</feature>
<protein>
    <submittedName>
        <fullName evidence="9">Predicted permease</fullName>
    </submittedName>
</protein>
<feature type="transmembrane region" description="Helical" evidence="8">
    <location>
        <begin position="156"/>
        <end position="179"/>
    </location>
</feature>
<evidence type="ECO:0000256" key="7">
    <source>
        <dbReference type="SAM" id="MobiDB-lite"/>
    </source>
</evidence>
<dbReference type="Pfam" id="PF03773">
    <property type="entry name" value="ArsP_1"/>
    <property type="match status" value="1"/>
</dbReference>
<evidence type="ECO:0000256" key="5">
    <source>
        <dbReference type="ARBA" id="ARBA00022989"/>
    </source>
</evidence>
<sequence>MARAWVCRHTVCIGGTPPLIRTGITLERPSPLSGPSPNHPAPSGDAESEPRPGRVRKPIGWSTIIIAALVAVSAALVWRRDGTDGVLDILTHDLSLFSGILPRVLAGCLLGAFISEILPHEKVSRSLGPKSGLMGLLIGTAFGAILPGGPFTAYPVASALLAVGADFGATIAMVVSWTLIGYGRAVAWEIPIMGTDFTLWRIVISLPLPVLAGALGRFVYVRLYPKPLAKDDES</sequence>
<feature type="transmembrane region" description="Helical" evidence="8">
    <location>
        <begin position="131"/>
        <end position="150"/>
    </location>
</feature>
<proteinExistence type="inferred from homology"/>
<evidence type="ECO:0000256" key="8">
    <source>
        <dbReference type="SAM" id="Phobius"/>
    </source>
</evidence>
<evidence type="ECO:0000313" key="10">
    <source>
        <dbReference type="Proteomes" id="UP000183174"/>
    </source>
</evidence>
<feature type="region of interest" description="Disordered" evidence="7">
    <location>
        <begin position="24"/>
        <end position="53"/>
    </location>
</feature>
<dbReference type="InterPro" id="IPR005524">
    <property type="entry name" value="DUF318"/>
</dbReference>
<comment type="similarity">
    <text evidence="2">Belongs to the UPF0718 family.</text>
</comment>
<keyword evidence="3" id="KW-1003">Cell membrane</keyword>
<gene>
    <name evidence="9" type="ORF">GA0061099_1003224</name>
</gene>
<evidence type="ECO:0000256" key="6">
    <source>
        <dbReference type="ARBA" id="ARBA00023136"/>
    </source>
</evidence>
<evidence type="ECO:0000256" key="3">
    <source>
        <dbReference type="ARBA" id="ARBA00022475"/>
    </source>
</evidence>
<keyword evidence="5 8" id="KW-1133">Transmembrane helix</keyword>
<organism evidence="9 10">
    <name type="scientific">Bradyrhizobium yuanmingense</name>
    <dbReference type="NCBI Taxonomy" id="108015"/>
    <lineage>
        <taxon>Bacteria</taxon>
        <taxon>Pseudomonadati</taxon>
        <taxon>Pseudomonadota</taxon>
        <taxon>Alphaproteobacteria</taxon>
        <taxon>Hyphomicrobiales</taxon>
        <taxon>Nitrobacteraceae</taxon>
        <taxon>Bradyrhizobium</taxon>
    </lineage>
</organism>
<reference evidence="9 10" key="1">
    <citation type="submission" date="2016-08" db="EMBL/GenBank/DDBJ databases">
        <authorList>
            <person name="Seilhamer J.J."/>
        </authorList>
    </citation>
    <scope>NUCLEOTIDE SEQUENCE [LARGE SCALE GENOMIC DNA]</scope>
    <source>
        <strain evidence="9 10">CCBAU 10071</strain>
    </source>
</reference>
<dbReference type="Proteomes" id="UP000183174">
    <property type="component" value="Unassembled WGS sequence"/>
</dbReference>
<dbReference type="GO" id="GO:0005886">
    <property type="term" value="C:plasma membrane"/>
    <property type="evidence" value="ECO:0007669"/>
    <property type="project" value="UniProtKB-SubCell"/>
</dbReference>
<name>A0A1C3V657_9BRAD</name>
<feature type="transmembrane region" description="Helical" evidence="8">
    <location>
        <begin position="100"/>
        <end position="119"/>
    </location>
</feature>
<feature type="transmembrane region" description="Helical" evidence="8">
    <location>
        <begin position="199"/>
        <end position="220"/>
    </location>
</feature>
<evidence type="ECO:0000256" key="1">
    <source>
        <dbReference type="ARBA" id="ARBA00004651"/>
    </source>
</evidence>
<dbReference type="AlphaFoldDB" id="A0A1C3V657"/>
<evidence type="ECO:0000256" key="2">
    <source>
        <dbReference type="ARBA" id="ARBA00006386"/>
    </source>
</evidence>
<accession>A0A1C3V657</accession>
<keyword evidence="6 8" id="KW-0472">Membrane</keyword>
<evidence type="ECO:0000313" key="9">
    <source>
        <dbReference type="EMBL" id="SCB23077.1"/>
    </source>
</evidence>